<sequence>MCILLSSTLHPKYPLILLSNRDEYFNRPTQVASFLQSQKGDNGSVSIRLNPLDLAREEHGTWIGVSKKGRLAVLVNYREIPSSNSIVSPVSRGLITSEFLDSDLSAEEWEEKIKTETNEFENIGGFSLLFGDIRKKASCGKGQKNTFELAPLHILSNRCEKTATVFDEDGGQTIGLSNSRYDEPWPKVKRGTELLNKAISKWANIAGQEDAMIDDLFAILSTSTPSNDQWKNLSFQNAFELLSGSIFIPPLKTPSNLPSKVGQGDVLSSSSGSYYGTRTQTIILVDVNGRLKYIERNLHRSDRLDEPVEKDLVFEFMIEGWNEKAMI</sequence>
<gene>
    <name evidence="1" type="ORF">CANARDRAFT_27654</name>
</gene>
<accession>A0A1E4T3V2</accession>
<dbReference type="PANTHER" id="PTHR17985:SF8">
    <property type="entry name" value="TRANSPORT AND GOLGI ORGANIZATION PROTEIN 2 HOMOLOG"/>
    <property type="match status" value="1"/>
</dbReference>
<dbReference type="AlphaFoldDB" id="A0A1E4T3V2"/>
<proteinExistence type="predicted"/>
<dbReference type="OrthoDB" id="191601at2759"/>
<dbReference type="PANTHER" id="PTHR17985">
    <property type="entry name" value="SER/THR-RICH PROTEIN T10 IN DGCR REGION"/>
    <property type="match status" value="1"/>
</dbReference>
<evidence type="ECO:0000313" key="2">
    <source>
        <dbReference type="Proteomes" id="UP000094801"/>
    </source>
</evidence>
<dbReference type="InterPro" id="IPR008551">
    <property type="entry name" value="TANGO2"/>
</dbReference>
<dbReference type="GO" id="GO:0005794">
    <property type="term" value="C:Golgi apparatus"/>
    <property type="evidence" value="ECO:0007669"/>
    <property type="project" value="TreeGrafter"/>
</dbReference>
<organism evidence="1 2">
    <name type="scientific">[Candida] arabinofermentans NRRL YB-2248</name>
    <dbReference type="NCBI Taxonomy" id="983967"/>
    <lineage>
        <taxon>Eukaryota</taxon>
        <taxon>Fungi</taxon>
        <taxon>Dikarya</taxon>
        <taxon>Ascomycota</taxon>
        <taxon>Saccharomycotina</taxon>
        <taxon>Pichiomycetes</taxon>
        <taxon>Pichiales</taxon>
        <taxon>Pichiaceae</taxon>
        <taxon>Ogataea</taxon>
        <taxon>Ogataea/Candida clade</taxon>
    </lineage>
</organism>
<protein>
    <recommendedName>
        <fullName evidence="3">Transport and Golgi organization protein 2</fullName>
    </recommendedName>
</protein>
<dbReference type="GO" id="GO:0009306">
    <property type="term" value="P:protein secretion"/>
    <property type="evidence" value="ECO:0007669"/>
    <property type="project" value="TreeGrafter"/>
</dbReference>
<keyword evidence="2" id="KW-1185">Reference proteome</keyword>
<evidence type="ECO:0000313" key="1">
    <source>
        <dbReference type="EMBL" id="ODV86443.1"/>
    </source>
</evidence>
<dbReference type="EMBL" id="KV453850">
    <property type="protein sequence ID" value="ODV86443.1"/>
    <property type="molecule type" value="Genomic_DNA"/>
</dbReference>
<evidence type="ECO:0008006" key="3">
    <source>
        <dbReference type="Google" id="ProtNLM"/>
    </source>
</evidence>
<dbReference type="Pfam" id="PF05742">
    <property type="entry name" value="TANGO2"/>
    <property type="match status" value="1"/>
</dbReference>
<dbReference type="Proteomes" id="UP000094801">
    <property type="component" value="Unassembled WGS sequence"/>
</dbReference>
<name>A0A1E4T3V2_9ASCO</name>
<dbReference type="GO" id="GO:0007030">
    <property type="term" value="P:Golgi organization"/>
    <property type="evidence" value="ECO:0007669"/>
    <property type="project" value="TreeGrafter"/>
</dbReference>
<reference evidence="2" key="1">
    <citation type="submission" date="2016-04" db="EMBL/GenBank/DDBJ databases">
        <title>Comparative genomics of biotechnologically important yeasts.</title>
        <authorList>
            <consortium name="DOE Joint Genome Institute"/>
            <person name="Riley R."/>
            <person name="Haridas S."/>
            <person name="Wolfe K.H."/>
            <person name="Lopes M.R."/>
            <person name="Hittinger C.T."/>
            <person name="Goker M."/>
            <person name="Salamov A."/>
            <person name="Wisecaver J."/>
            <person name="Long T.M."/>
            <person name="Aerts A.L."/>
            <person name="Barry K."/>
            <person name="Choi C."/>
            <person name="Clum A."/>
            <person name="Coughlan A.Y."/>
            <person name="Deshpande S."/>
            <person name="Douglass A.P."/>
            <person name="Hanson S.J."/>
            <person name="Klenk H.-P."/>
            <person name="Labutti K."/>
            <person name="Lapidus A."/>
            <person name="Lindquist E."/>
            <person name="Lipzen A."/>
            <person name="Meier-Kolthoff J.P."/>
            <person name="Ohm R.A."/>
            <person name="Otillar R.P."/>
            <person name="Pangilinan J."/>
            <person name="Peng Y."/>
            <person name="Rokas A."/>
            <person name="Rosa C.A."/>
            <person name="Scheuner C."/>
            <person name="Sibirny A.A."/>
            <person name="Slot J.C."/>
            <person name="Stielow J.B."/>
            <person name="Sun H."/>
            <person name="Kurtzman C.P."/>
            <person name="Blackwell M."/>
            <person name="Grigoriev I.V."/>
            <person name="Jeffries T.W."/>
        </authorList>
    </citation>
    <scope>NUCLEOTIDE SEQUENCE [LARGE SCALE GENOMIC DNA]</scope>
    <source>
        <strain evidence="2">NRRL YB-2248</strain>
    </source>
</reference>